<feature type="domain" description="Glycosyl transferase family 1" evidence="1">
    <location>
        <begin position="195"/>
        <end position="347"/>
    </location>
</feature>
<dbReference type="PANTHER" id="PTHR45947:SF3">
    <property type="entry name" value="SULFOQUINOVOSYL TRANSFERASE SQD2"/>
    <property type="match status" value="1"/>
</dbReference>
<sequence length="394" mass="44554">MKITIICDVLGRENNGTTIAAMNLIRSLKSKGHDVTVVCPDEDKKGLEGYVVMPKRSFGIFDNYVEKNGVTIAKADEDALRRAIEGADVVHLLVPFMMSWASVKIARELGIPLTASFHCQAENLSAHLFLMNAGHFNNDVYRFFYKKVYRYCAAVHYPTRFIKETFEEAVGAKTNAYVISNGVNKRFVRRPTEKPENFRDRFVILFTGRYSKEKSHRVLIDAAAESKYADRIQLIFAGDGPLKEELGGYAAKKLKNQPLFRFFSREEMLDVLNYADLYVHPAEIEIEAISCLEAITCGLVPVIADSPRSATRFFALGEDNLFRHGDPMSLAGKIDFWIEHPEEKEACRGRYLGYAKQFDQDACMDGMEEMLRDAAEGRVHGCEEENGILQRSAE</sequence>
<dbReference type="EC" id="2.4.-.-" evidence="3"/>
<dbReference type="PANTHER" id="PTHR45947">
    <property type="entry name" value="SULFOQUINOVOSYL TRANSFERASE SQD2"/>
    <property type="match status" value="1"/>
</dbReference>
<dbReference type="EMBL" id="JALEMU010000133">
    <property type="protein sequence ID" value="MCI5756302.1"/>
    <property type="molecule type" value="Genomic_DNA"/>
</dbReference>
<evidence type="ECO:0000259" key="1">
    <source>
        <dbReference type="Pfam" id="PF00534"/>
    </source>
</evidence>
<dbReference type="Gene3D" id="3.40.50.2000">
    <property type="entry name" value="Glycogen Phosphorylase B"/>
    <property type="match status" value="2"/>
</dbReference>
<reference evidence="3 4" key="1">
    <citation type="submission" date="2022-03" db="EMBL/GenBank/DDBJ databases">
        <title>Metagenome-assembled genomes from swine fecal metagenomes.</title>
        <authorList>
            <person name="Holman D.B."/>
            <person name="Kommadath A."/>
        </authorList>
    </citation>
    <scope>NUCLEOTIDE SEQUENCE [LARGE SCALE GENOMIC DNA]</scope>
    <source>
        <strain evidence="3">SUG147</strain>
    </source>
</reference>
<keyword evidence="3" id="KW-0328">Glycosyltransferase</keyword>
<proteinExistence type="predicted"/>
<gene>
    <name evidence="3" type="ORF">MR241_08440</name>
</gene>
<dbReference type="GO" id="GO:0016757">
    <property type="term" value="F:glycosyltransferase activity"/>
    <property type="evidence" value="ECO:0007669"/>
    <property type="project" value="UniProtKB-KW"/>
</dbReference>
<dbReference type="Pfam" id="PF13439">
    <property type="entry name" value="Glyco_transf_4"/>
    <property type="match status" value="1"/>
</dbReference>
<dbReference type="Pfam" id="PF00534">
    <property type="entry name" value="Glycos_transf_1"/>
    <property type="match status" value="1"/>
</dbReference>
<dbReference type="InterPro" id="IPR001296">
    <property type="entry name" value="Glyco_trans_1"/>
</dbReference>
<evidence type="ECO:0000313" key="4">
    <source>
        <dbReference type="Proteomes" id="UP001139365"/>
    </source>
</evidence>
<protein>
    <submittedName>
        <fullName evidence="3">Glycosyltransferase</fullName>
        <ecNumber evidence="3">2.4.-.-</ecNumber>
    </submittedName>
</protein>
<organism evidence="3 4">
    <name type="scientific">Candidatus Colimorpha enterica</name>
    <dbReference type="NCBI Taxonomy" id="3083063"/>
    <lineage>
        <taxon>Bacteria</taxon>
        <taxon>Pseudomonadati</taxon>
        <taxon>Bacteroidota</taxon>
        <taxon>Bacteroidia</taxon>
        <taxon>Bacteroidales</taxon>
        <taxon>Candidatus Colimorpha</taxon>
    </lineage>
</organism>
<dbReference type="Proteomes" id="UP001139365">
    <property type="component" value="Unassembled WGS sequence"/>
</dbReference>
<evidence type="ECO:0000313" key="3">
    <source>
        <dbReference type="EMBL" id="MCI5756302.1"/>
    </source>
</evidence>
<evidence type="ECO:0000259" key="2">
    <source>
        <dbReference type="Pfam" id="PF13439"/>
    </source>
</evidence>
<dbReference type="InterPro" id="IPR028098">
    <property type="entry name" value="Glyco_trans_4-like_N"/>
</dbReference>
<dbReference type="SUPFAM" id="SSF53756">
    <property type="entry name" value="UDP-Glycosyltransferase/glycogen phosphorylase"/>
    <property type="match status" value="1"/>
</dbReference>
<dbReference type="InterPro" id="IPR050194">
    <property type="entry name" value="Glycosyltransferase_grp1"/>
</dbReference>
<comment type="caution">
    <text evidence="3">The sequence shown here is derived from an EMBL/GenBank/DDBJ whole genome shotgun (WGS) entry which is preliminary data.</text>
</comment>
<dbReference type="AlphaFoldDB" id="A0AAE3K0R7"/>
<name>A0AAE3K0R7_9BACT</name>
<accession>A0AAE3K0R7</accession>
<keyword evidence="3" id="KW-0808">Transferase</keyword>
<feature type="domain" description="Glycosyltransferase subfamily 4-like N-terminal" evidence="2">
    <location>
        <begin position="15"/>
        <end position="184"/>
    </location>
</feature>